<dbReference type="Proteomes" id="UP000009170">
    <property type="component" value="Unassembled WGS sequence"/>
</dbReference>
<comment type="function">
    <text evidence="5">Lipolytic acyl hydrolase (LAH).</text>
</comment>
<keyword evidence="3 4" id="KW-0443">Lipid metabolism</keyword>
<dbReference type="InterPro" id="IPR016035">
    <property type="entry name" value="Acyl_Trfase/lysoPLipase"/>
</dbReference>
<feature type="compositionally biased region" description="Low complexity" evidence="6">
    <location>
        <begin position="1483"/>
        <end position="1493"/>
    </location>
</feature>
<dbReference type="InParanoid" id="A0A090M798"/>
<keyword evidence="1 4" id="KW-0378">Hydrolase</keyword>
<evidence type="ECO:0000256" key="3">
    <source>
        <dbReference type="ARBA" id="ARBA00023098"/>
    </source>
</evidence>
<comment type="caution">
    <text evidence="8">The sequence shown here is derived from an EMBL/GenBank/DDBJ whole genome shotgun (WGS) entry which is preliminary data.</text>
</comment>
<accession>A0A090M798</accession>
<dbReference type="InterPro" id="IPR002641">
    <property type="entry name" value="PNPLA_dom"/>
</dbReference>
<evidence type="ECO:0000313" key="9">
    <source>
        <dbReference type="Proteomes" id="UP000009170"/>
    </source>
</evidence>
<dbReference type="GO" id="GO:0004620">
    <property type="term" value="F:phospholipase activity"/>
    <property type="evidence" value="ECO:0007669"/>
    <property type="project" value="TreeGrafter"/>
</dbReference>
<dbReference type="PROSITE" id="PS51635">
    <property type="entry name" value="PNPLA"/>
    <property type="match status" value="1"/>
</dbReference>
<evidence type="ECO:0000256" key="4">
    <source>
        <dbReference type="PROSITE-ProRule" id="PRU01161"/>
    </source>
</evidence>
<dbReference type="PANTHER" id="PTHR24185:SF1">
    <property type="entry name" value="CALCIUM-INDEPENDENT PHOSPHOLIPASE A2-GAMMA"/>
    <property type="match status" value="1"/>
</dbReference>
<dbReference type="EMBL" id="CAID01000005">
    <property type="protein sequence ID" value="CEF97954.1"/>
    <property type="molecule type" value="Genomic_DNA"/>
</dbReference>
<dbReference type="GeneID" id="9835075"/>
<reference evidence="8 9" key="2">
    <citation type="journal article" date="2014" name="BMC Genomics">
        <title>An improved genome of the model marine alga Ostreococcus tauri unfolds by assessing Illumina de novo assemblies.</title>
        <authorList>
            <person name="Blanc-Mathieu R."/>
            <person name="Verhelst B."/>
            <person name="Derelle E."/>
            <person name="Rombauts S."/>
            <person name="Bouget F.Y."/>
            <person name="Carre I."/>
            <person name="Chateau A."/>
            <person name="Eyre-Walker A."/>
            <person name="Grimsley N."/>
            <person name="Moreau H."/>
            <person name="Piegu B."/>
            <person name="Rivals E."/>
            <person name="Schackwitz W."/>
            <person name="Van de Peer Y."/>
            <person name="Piganeau G."/>
        </authorList>
    </citation>
    <scope>NUCLEOTIDE SEQUENCE [LARGE SCALE GENOMIC DNA]</scope>
    <source>
        <strain evidence="9">OTTH 0595 / CCAP 157/2 / RCC745</strain>
    </source>
</reference>
<dbReference type="GO" id="GO:0016020">
    <property type="term" value="C:membrane"/>
    <property type="evidence" value="ECO:0007669"/>
    <property type="project" value="TreeGrafter"/>
</dbReference>
<keyword evidence="9" id="KW-1185">Reference proteome</keyword>
<gene>
    <name evidence="8" type="ORF">OT_ostta05g02090</name>
</gene>
<feature type="domain" description="PNPLA" evidence="7">
    <location>
        <begin position="1085"/>
        <end position="1356"/>
    </location>
</feature>
<name>A0A090M798_OSTTA</name>
<dbReference type="EC" id="3.1.1.-" evidence="5"/>
<dbReference type="Gene3D" id="3.40.1090.10">
    <property type="entry name" value="Cytosolic phospholipase A2 catalytic domain"/>
    <property type="match status" value="1"/>
</dbReference>
<comment type="domain">
    <text evidence="5">The nitrogen atoms of the two glycine residues in the GGXR motif define the oxyanion hole, and stabilize the oxyanion that forms during the nucleophilic attack by the catalytic serine during substrate cleavage.</text>
</comment>
<dbReference type="OrthoDB" id="630895at2759"/>
<protein>
    <recommendedName>
        <fullName evidence="5">Patatin</fullName>
        <ecNumber evidence="5">3.1.1.-</ecNumber>
    </recommendedName>
</protein>
<feature type="active site" description="Proton acceptor" evidence="4">
    <location>
        <position position="1343"/>
    </location>
</feature>
<evidence type="ECO:0000259" key="7">
    <source>
        <dbReference type="PROSITE" id="PS51635"/>
    </source>
</evidence>
<keyword evidence="2 4" id="KW-0442">Lipid degradation</keyword>
<feature type="region of interest" description="Disordered" evidence="6">
    <location>
        <begin position="987"/>
        <end position="1025"/>
    </location>
</feature>
<evidence type="ECO:0000256" key="2">
    <source>
        <dbReference type="ARBA" id="ARBA00022963"/>
    </source>
</evidence>
<dbReference type="GO" id="GO:0006631">
    <property type="term" value="P:fatty acid metabolic process"/>
    <property type="evidence" value="ECO:0007669"/>
    <property type="project" value="TreeGrafter"/>
</dbReference>
<feature type="compositionally biased region" description="Basic and acidic residues" evidence="6">
    <location>
        <begin position="1003"/>
        <end position="1013"/>
    </location>
</feature>
<dbReference type="Pfam" id="PF01734">
    <property type="entry name" value="Patatin"/>
    <property type="match status" value="1"/>
</dbReference>
<proteinExistence type="inferred from homology"/>
<feature type="short sequence motif" description="DGA/G" evidence="4">
    <location>
        <begin position="1343"/>
        <end position="1345"/>
    </location>
</feature>
<evidence type="ECO:0000256" key="6">
    <source>
        <dbReference type="SAM" id="MobiDB-lite"/>
    </source>
</evidence>
<feature type="active site" description="Nucleophile" evidence="4">
    <location>
        <position position="1124"/>
    </location>
</feature>
<reference evidence="9" key="1">
    <citation type="journal article" date="2006" name="Proc. Natl. Acad. Sci. U.S.A.">
        <title>Genome analysis of the smallest free-living eukaryote Ostreococcus tauri unveils many unique features.</title>
        <authorList>
            <person name="Derelle E."/>
            <person name="Ferraz C."/>
            <person name="Rombauts S."/>
            <person name="Rouze P."/>
            <person name="Worden A.Z."/>
            <person name="Robbens S."/>
            <person name="Partensky F."/>
            <person name="Degroeve S."/>
            <person name="Echeynie S."/>
            <person name="Cooke R."/>
            <person name="Saeys Y."/>
            <person name="Wuyts J."/>
            <person name="Jabbari K."/>
            <person name="Bowler C."/>
            <person name="Panaud O."/>
            <person name="Piegu B."/>
            <person name="Ball S.G."/>
            <person name="Ral J.-P."/>
            <person name="Bouget F.-Y."/>
            <person name="Piganeau G."/>
            <person name="De Baets B."/>
            <person name="Picard A."/>
            <person name="Delseny M."/>
            <person name="Demaille J."/>
            <person name="Van de Peer Y."/>
            <person name="Moreau H."/>
        </authorList>
    </citation>
    <scope>NUCLEOTIDE SEQUENCE [LARGE SCALE GENOMIC DNA]</scope>
    <source>
        <strain evidence="9">OTTH 0595 / CCAP 157/2 / RCC745</strain>
    </source>
</reference>
<feature type="compositionally biased region" description="Basic and acidic residues" evidence="6">
    <location>
        <begin position="1314"/>
        <end position="1328"/>
    </location>
</feature>
<sequence length="1493" mass="164261">MPLGVRRPRPDKVWERGSRVDVVLERTQDIDRDRTIECEVALVGASAWLRSGRTTLVGACAFEDDADEVRLTWTVPEDVPTGEYELRAHVPNAKPAIESSTRVMVAERVALVRTSAGEARAMWDRRAVPKDYSMEDGWKLAIDIVPEVRDGEDVNAVVSQAFILAAESGLRTHTRDGTRILCDISTAERDSQSKSLRLLPNRVCEIGICAFGDDSEVMQDYVTSRVRVDMSHTKFQVIAGGHPSPSGRCIRAAEGYYVRTPPPKTVLEKKQEGQELKDMTNIDETDTFTNEVVTLGQWGSVEGADGWRQESGLNVLVVRADDFQPIYDRTWDMSGGARRARALEESLQSFMKAFFDGGEVDIARKSVPEHFLCITSCGQWSGGAPKVSEKVGKVLQLVLVGILGADQDDPEVSATIQKALAAPDKPLAMAVMSYGNAKSDEVHTWMNVGEAKSKAIVQVCLSHASGAWYPTLIQSGVGEKSSDWCVPWRQFGREGWSVADDAARVERYSQLIADVRHMVFDTKSGTRVSVHNLVRSLVKYATRKSGDKSLVPTINMLLVEIILSRGELASVECVNAGVIEYVIHRVLPCFNEDGSHDKLDVLDKAYIKSFLKLLTVDNFAVYAEAMRRGSAEAALRVVRASWNGEATCFDASTRDMAFELAEHMALTDLVTVQITAKSDDVVSTFTAIRSSLTCVSPITASTSSKVYILDIEAPLGRDGLIEIPKRSRTCESASPTMTPAQKILQAYDEILEGSDSPDKNADKDWTMIEPSENKQMKEVVVAEPILETPQTSQKQPPEDRESAPEDIFDGIVVLYPKDNDWNTHVAMVRQAPRIVWRARERGARAVFFVWPKRLPTCVPVQPLQSSPNFDNSTNIPSFVMDHESLSRLLLISEDIEFKIDIPSGRFVGAAEALASRIGKKLMEACADRPPAIRECGTPPIAGRFRGRFKPCEAQSLLCNEETTIPSTPVASTSEGFAVSLMRKMTFTQGDQKKEESSNDDASEERKDVKEEQNMHSLRNLSQKVAAPPMDENSYLDAWRSANLDGGVSHWTRAMRLVNALGDHGHGMLRSAYGMCQNDTRPVRVLSLDGGGMRGIGTLVMLERILKETNNWCVGDCFDLVVGTSTGGLIAAGAGLLRMTVDELHELYAKMGDEIFPRKADSYMTQLYNQVSVTKFYNRGREEARSFETMLRKALKDEGEKPLYSITSHPRWYSSRSPPPHVCLVSHLVSRSPATTFLMRSYKHDARGKSHLGHLPGEHRVSLVDSVRATTAAPWFLEELRTKKQIGGGGGFSRDDKTGNARQGDSGGQASPKPSDGKQSTEDEHHHDIGTMPTNVEAEMRLIDGAIASNNPTAVAVFEARRLFPKSRPLCVVSLGTGAAVPNSRDAAASSFPCWLDNTIHASCDVNQVDATIRHLLGGDDAYYRFQPTADIFGCELNDTSETTASALKRAAAAYMDSVAAQVREVAERLQRDDKPDVDVACDSPAPSSSSSNH</sequence>
<comment type="similarity">
    <text evidence="5">Belongs to the patatin family.</text>
</comment>
<feature type="compositionally biased region" description="Basic and acidic residues" evidence="6">
    <location>
        <begin position="1465"/>
        <end position="1477"/>
    </location>
</feature>
<dbReference type="SUPFAM" id="SSF52151">
    <property type="entry name" value="FabD/lysophospholipase-like"/>
    <property type="match status" value="1"/>
</dbReference>
<dbReference type="KEGG" id="ota:OT_ostta05g02090"/>
<dbReference type="STRING" id="70448.A0A090M798"/>
<dbReference type="PANTHER" id="PTHR24185">
    <property type="entry name" value="CALCIUM-INDEPENDENT PHOSPHOLIPASE A2-GAMMA"/>
    <property type="match status" value="1"/>
</dbReference>
<feature type="region of interest" description="Disordered" evidence="6">
    <location>
        <begin position="1285"/>
        <end position="1329"/>
    </location>
</feature>
<feature type="region of interest" description="Disordered" evidence="6">
    <location>
        <begin position="1465"/>
        <end position="1493"/>
    </location>
</feature>
<organism evidence="8 9">
    <name type="scientific">Ostreococcus tauri</name>
    <name type="common">Marine green alga</name>
    <dbReference type="NCBI Taxonomy" id="70448"/>
    <lineage>
        <taxon>Eukaryota</taxon>
        <taxon>Viridiplantae</taxon>
        <taxon>Chlorophyta</taxon>
        <taxon>Mamiellophyceae</taxon>
        <taxon>Mamiellales</taxon>
        <taxon>Bathycoccaceae</taxon>
        <taxon>Ostreococcus</taxon>
    </lineage>
</organism>
<dbReference type="GO" id="GO:0016042">
    <property type="term" value="P:lipid catabolic process"/>
    <property type="evidence" value="ECO:0007669"/>
    <property type="project" value="UniProtKB-UniRule"/>
</dbReference>
<evidence type="ECO:0000313" key="8">
    <source>
        <dbReference type="EMBL" id="CEF97954.1"/>
    </source>
</evidence>
<evidence type="ECO:0000256" key="1">
    <source>
        <dbReference type="ARBA" id="ARBA00022801"/>
    </source>
</evidence>
<dbReference type="RefSeq" id="XP_022838989.1">
    <property type="nucleotide sequence ID" value="XM_022984237.1"/>
</dbReference>
<feature type="short sequence motif" description="GXGXXG" evidence="4">
    <location>
        <begin position="1089"/>
        <end position="1094"/>
    </location>
</feature>
<evidence type="ECO:0000256" key="5">
    <source>
        <dbReference type="RuleBase" id="RU361262"/>
    </source>
</evidence>
<feature type="short sequence motif" description="GXSXG" evidence="4">
    <location>
        <begin position="1122"/>
        <end position="1126"/>
    </location>
</feature>